<accession>A0A8D8CNR7</accession>
<name>A0A8D8CNR7_CULPI</name>
<protein>
    <submittedName>
        <fullName evidence="1">(northern house mosquito) hypothetical protein</fullName>
    </submittedName>
</protein>
<evidence type="ECO:0000313" key="1">
    <source>
        <dbReference type="EMBL" id="CAG6494527.1"/>
    </source>
</evidence>
<reference evidence="1" key="1">
    <citation type="submission" date="2021-05" db="EMBL/GenBank/DDBJ databases">
        <authorList>
            <person name="Alioto T."/>
            <person name="Alioto T."/>
            <person name="Gomez Garrido J."/>
        </authorList>
    </citation>
    <scope>NUCLEOTIDE SEQUENCE</scope>
</reference>
<organism evidence="1">
    <name type="scientific">Culex pipiens</name>
    <name type="common">House mosquito</name>
    <dbReference type="NCBI Taxonomy" id="7175"/>
    <lineage>
        <taxon>Eukaryota</taxon>
        <taxon>Metazoa</taxon>
        <taxon>Ecdysozoa</taxon>
        <taxon>Arthropoda</taxon>
        <taxon>Hexapoda</taxon>
        <taxon>Insecta</taxon>
        <taxon>Pterygota</taxon>
        <taxon>Neoptera</taxon>
        <taxon>Endopterygota</taxon>
        <taxon>Diptera</taxon>
        <taxon>Nematocera</taxon>
        <taxon>Culicoidea</taxon>
        <taxon>Culicidae</taxon>
        <taxon>Culicinae</taxon>
        <taxon>Culicini</taxon>
        <taxon>Culex</taxon>
        <taxon>Culex</taxon>
    </lineage>
</organism>
<dbReference type="AlphaFoldDB" id="A0A8D8CNR7"/>
<proteinExistence type="predicted"/>
<sequence length="112" mass="12570">MMQTKPKSRKRPTNVRSFGGVRRVHGAVFWTSLGVHNVGSWGGIQCDRGQRDLILIRPSDPLRRGVKHGVSRFLSASRCMCVCDTIPCICATVPWKSGNSEEKWKNRVCEEA</sequence>
<dbReference type="EMBL" id="HBUE01125505">
    <property type="protein sequence ID" value="CAG6494527.1"/>
    <property type="molecule type" value="Transcribed_RNA"/>
</dbReference>